<gene>
    <name evidence="3" type="ORF">PEPNEM18_00589</name>
</gene>
<evidence type="ECO:0000256" key="1">
    <source>
        <dbReference type="SAM" id="MobiDB-lite"/>
    </source>
</evidence>
<name>A0A6V6Y0B0_9FIRM</name>
<feature type="compositionally biased region" description="Basic and acidic residues" evidence="1">
    <location>
        <begin position="41"/>
        <end position="55"/>
    </location>
</feature>
<feature type="chain" id="PRO_5039630494" description="Lipoprotein" evidence="2">
    <location>
        <begin position="19"/>
        <end position="205"/>
    </location>
</feature>
<comment type="caution">
    <text evidence="3">The sequence shown here is derived from an EMBL/GenBank/DDBJ whole genome shotgun (WGS) entry which is preliminary data.</text>
</comment>
<dbReference type="PROSITE" id="PS51257">
    <property type="entry name" value="PROKAR_LIPOPROTEIN"/>
    <property type="match status" value="1"/>
</dbReference>
<keyword evidence="4" id="KW-1185">Reference proteome</keyword>
<sequence>MKKLAIVLCALLALTACNKETSVKSNSNENTAVSQTEQEPSSDKQEESNIGKKVNDPNIGTFTVVNQSGPINEEYSSGPLKLFLKSISVMGFEPTKQAKELFGEDIKSAIFVEMKTSNAEKETNSFYPDQGVLVVNEKEQINADLLSSEELGGEFIGTVEKEGVVVFYSKTPAKEIKSFKLKVDAAHDENLNPLGEDILIDYSYK</sequence>
<organism evidence="3 4">
    <name type="scientific">Aedoeadaptatus nemausensis</name>
    <dbReference type="NCBI Taxonomy" id="2582829"/>
    <lineage>
        <taxon>Bacteria</taxon>
        <taxon>Bacillati</taxon>
        <taxon>Bacillota</taxon>
        <taxon>Tissierellia</taxon>
        <taxon>Tissierellales</taxon>
        <taxon>Peptoniphilaceae</taxon>
        <taxon>Aedoeadaptatus</taxon>
    </lineage>
</organism>
<feature type="signal peptide" evidence="2">
    <location>
        <begin position="1"/>
        <end position="18"/>
    </location>
</feature>
<dbReference type="Proteomes" id="UP000586454">
    <property type="component" value="Unassembled WGS sequence"/>
</dbReference>
<evidence type="ECO:0000313" key="4">
    <source>
        <dbReference type="Proteomes" id="UP000586454"/>
    </source>
</evidence>
<evidence type="ECO:0000256" key="2">
    <source>
        <dbReference type="SAM" id="SignalP"/>
    </source>
</evidence>
<dbReference type="EMBL" id="CAIJCS010000014">
    <property type="protein sequence ID" value="CAC9925704.1"/>
    <property type="molecule type" value="Genomic_DNA"/>
</dbReference>
<feature type="region of interest" description="Disordered" evidence="1">
    <location>
        <begin position="23"/>
        <end position="55"/>
    </location>
</feature>
<accession>A0A6V6Y0B0</accession>
<reference evidence="3 4" key="1">
    <citation type="submission" date="2020-06" db="EMBL/GenBank/DDBJ databases">
        <authorList>
            <person name="Criscuolo A."/>
        </authorList>
    </citation>
    <scope>NUCLEOTIDE SEQUENCE [LARGE SCALE GENOMIC DNA]</scope>
    <source>
        <strain evidence="3">1804121828</strain>
    </source>
</reference>
<protein>
    <recommendedName>
        <fullName evidence="5">Lipoprotein</fullName>
    </recommendedName>
</protein>
<feature type="compositionally biased region" description="Polar residues" evidence="1">
    <location>
        <begin position="23"/>
        <end position="39"/>
    </location>
</feature>
<keyword evidence="2" id="KW-0732">Signal</keyword>
<evidence type="ECO:0008006" key="5">
    <source>
        <dbReference type="Google" id="ProtNLM"/>
    </source>
</evidence>
<proteinExistence type="predicted"/>
<dbReference type="RefSeq" id="WP_180499051.1">
    <property type="nucleotide sequence ID" value="NZ_CAIJCS010000014.1"/>
</dbReference>
<evidence type="ECO:0000313" key="3">
    <source>
        <dbReference type="EMBL" id="CAC9925704.1"/>
    </source>
</evidence>
<dbReference type="AlphaFoldDB" id="A0A6V6Y0B0"/>